<accession>A0AAE7NRW2</accession>
<evidence type="ECO:0000313" key="2">
    <source>
        <dbReference type="EMBL" id="QOZ70557.1"/>
    </source>
</evidence>
<dbReference type="KEGG" id="barh:WN72_32805"/>
<proteinExistence type="predicted"/>
<dbReference type="Proteomes" id="UP000594015">
    <property type="component" value="Chromosome"/>
</dbReference>
<dbReference type="Gene3D" id="3.40.50.10070">
    <property type="entry name" value="TolB, N-terminal domain"/>
    <property type="match status" value="1"/>
</dbReference>
<evidence type="ECO:0000313" key="3">
    <source>
        <dbReference type="Proteomes" id="UP000594015"/>
    </source>
</evidence>
<feature type="domain" description="TolB N-terminal" evidence="1">
    <location>
        <begin position="152"/>
        <end position="249"/>
    </location>
</feature>
<gene>
    <name evidence="2" type="ORF">WN72_32805</name>
</gene>
<name>A0AAE7NRW2_9BRAD</name>
<organism evidence="2 3">
    <name type="scientific">Bradyrhizobium arachidis</name>
    <dbReference type="NCBI Taxonomy" id="858423"/>
    <lineage>
        <taxon>Bacteria</taxon>
        <taxon>Pseudomonadati</taxon>
        <taxon>Pseudomonadota</taxon>
        <taxon>Alphaproteobacteria</taxon>
        <taxon>Hyphomicrobiales</taxon>
        <taxon>Nitrobacteraceae</taxon>
        <taxon>Bradyrhizobium</taxon>
    </lineage>
</organism>
<dbReference type="SUPFAM" id="SSF52964">
    <property type="entry name" value="TolB, N-terminal domain"/>
    <property type="match status" value="1"/>
</dbReference>
<dbReference type="AlphaFoldDB" id="A0AAE7NRW2"/>
<evidence type="ECO:0000259" key="1">
    <source>
        <dbReference type="Pfam" id="PF04052"/>
    </source>
</evidence>
<dbReference type="GO" id="GO:0015031">
    <property type="term" value="P:protein transport"/>
    <property type="evidence" value="ECO:0007669"/>
    <property type="project" value="InterPro"/>
</dbReference>
<dbReference type="Pfam" id="PF04052">
    <property type="entry name" value="TolB_N"/>
    <property type="match status" value="1"/>
</dbReference>
<sequence>MRWHRTLLLLCRQGAWPMKRPRPMPAGPWWKDVVVEFLARDSSHGPAEAGHVHRVHFAHGFDHEVPLARESHEIKRCADIGCTLEASPRAGTVRADANVHQFLPKCSPPVVEIVFWGIMISFRIIAAAVAIAVSVPAGADPWVQRPVLRIGQPMRIALPDFAAAGPSETELGSSLSRAIASDLKQSGAFELVDQVAFLDKNVNVDAPPEFSDWRRTRTQGLVVGRITRQPDDRIKVEFRLWDVSSGAQLAGQQFIGSPGDLSGIGHMISGEIYQSIMNEKHTFE</sequence>
<reference evidence="2 3" key="1">
    <citation type="submission" date="2018-06" db="EMBL/GenBank/DDBJ databases">
        <title>Comparative genomics of Bradyrhizobium nodulating Arachidis hypogaea.</title>
        <authorList>
            <person name="Li Y."/>
        </authorList>
    </citation>
    <scope>NUCLEOTIDE SEQUENCE [LARGE SCALE GENOMIC DNA]</scope>
    <source>
        <strain evidence="2 3">CCBAU 051107</strain>
    </source>
</reference>
<dbReference type="EMBL" id="CP030050">
    <property type="protein sequence ID" value="QOZ70557.1"/>
    <property type="molecule type" value="Genomic_DNA"/>
</dbReference>
<protein>
    <recommendedName>
        <fullName evidence="1">TolB N-terminal domain-containing protein</fullName>
    </recommendedName>
</protein>
<dbReference type="GO" id="GO:0042597">
    <property type="term" value="C:periplasmic space"/>
    <property type="evidence" value="ECO:0007669"/>
    <property type="project" value="InterPro"/>
</dbReference>
<dbReference type="InterPro" id="IPR007195">
    <property type="entry name" value="TolB_N"/>
</dbReference>